<dbReference type="Pfam" id="PF11617">
    <property type="entry name" value="Cu-binding_MopE"/>
    <property type="match status" value="2"/>
</dbReference>
<protein>
    <submittedName>
        <fullName evidence="2">Metal-binding motif-containing protein</fullName>
    </submittedName>
</protein>
<keyword evidence="3" id="KW-1185">Reference proteome</keyword>
<evidence type="ECO:0000256" key="1">
    <source>
        <dbReference type="SAM" id="Coils"/>
    </source>
</evidence>
<evidence type="ECO:0000313" key="2">
    <source>
        <dbReference type="EMBL" id="WMS86823.1"/>
    </source>
</evidence>
<dbReference type="EMBL" id="CP133548">
    <property type="protein sequence ID" value="WMS86823.1"/>
    <property type="molecule type" value="Genomic_DNA"/>
</dbReference>
<dbReference type="InterPro" id="IPR021655">
    <property type="entry name" value="Put_metal-bd"/>
</dbReference>
<dbReference type="RefSeq" id="WP_309201968.1">
    <property type="nucleotide sequence ID" value="NZ_CP133548.1"/>
</dbReference>
<feature type="coiled-coil region" evidence="1">
    <location>
        <begin position="61"/>
        <end position="88"/>
    </location>
</feature>
<dbReference type="AlphaFoldDB" id="A0AA51RSF4"/>
<keyword evidence="1" id="KW-0175">Coiled coil</keyword>
<name>A0AA51RSF4_9GAMM</name>
<sequence>MEHQRKYLFIATVAALSTYIITASTAEKKIDPTKVNPPTVTQPNIKPPKVINPNALTTAERNALRKQLNQHRIDYRKYMDKLKDYRDRVADEKLIRNQNTARARTNLRSQNHEWEGVYDCNDFDPAINPTQNEVCDGIDNDCDGDVDENVTANLFLDADGDGWGDPSKPIKACWEESGYVSRAHDCDDQNFQIFPGSHDVEGDGIDANCDGKDG</sequence>
<evidence type="ECO:0000313" key="3">
    <source>
        <dbReference type="Proteomes" id="UP001239782"/>
    </source>
</evidence>
<dbReference type="KEGG" id="plei:Q9312_16505"/>
<dbReference type="Proteomes" id="UP001239782">
    <property type="component" value="Chromosome"/>
</dbReference>
<accession>A0AA51RSF4</accession>
<organism evidence="2 3">
    <name type="scientific">Pleionea litopenaei</name>
    <dbReference type="NCBI Taxonomy" id="3070815"/>
    <lineage>
        <taxon>Bacteria</taxon>
        <taxon>Pseudomonadati</taxon>
        <taxon>Pseudomonadota</taxon>
        <taxon>Gammaproteobacteria</taxon>
        <taxon>Oceanospirillales</taxon>
        <taxon>Pleioneaceae</taxon>
        <taxon>Pleionea</taxon>
    </lineage>
</organism>
<proteinExistence type="predicted"/>
<reference evidence="2 3" key="1">
    <citation type="submission" date="2023-08" db="EMBL/GenBank/DDBJ databases">
        <title>Pleionea litopenaei sp. nov., isolated from stomach of juvenile Litopenaeus vannamei.</title>
        <authorList>
            <person name="Rho A.M."/>
            <person name="Hwang C.Y."/>
        </authorList>
    </citation>
    <scope>NUCLEOTIDE SEQUENCE [LARGE SCALE GENOMIC DNA]</scope>
    <source>
        <strain evidence="2 3">HL-JVS1</strain>
    </source>
</reference>
<gene>
    <name evidence="2" type="ORF">Q9312_16505</name>
</gene>